<proteinExistence type="predicted"/>
<dbReference type="InterPro" id="IPR032135">
    <property type="entry name" value="DUF4817"/>
</dbReference>
<feature type="domain" description="DUF4817" evidence="1">
    <location>
        <begin position="18"/>
        <end position="60"/>
    </location>
</feature>
<comment type="caution">
    <text evidence="2">The sequence shown here is derived from an EMBL/GenBank/DDBJ whole genome shotgun (WGS) entry which is preliminary data.</text>
</comment>
<dbReference type="Pfam" id="PF16087">
    <property type="entry name" value="DUF4817"/>
    <property type="match status" value="1"/>
</dbReference>
<evidence type="ECO:0000313" key="3">
    <source>
        <dbReference type="Proteomes" id="UP001458880"/>
    </source>
</evidence>
<evidence type="ECO:0000313" key="2">
    <source>
        <dbReference type="EMBL" id="KAK9688620.1"/>
    </source>
</evidence>
<name>A0AAW1IGP8_POPJA</name>
<accession>A0AAW1IGP8</accession>
<reference evidence="2 3" key="1">
    <citation type="journal article" date="2024" name="BMC Genomics">
        <title>De novo assembly and annotation of Popillia japonica's genome with initial clues to its potential as an invasive pest.</title>
        <authorList>
            <person name="Cucini C."/>
            <person name="Boschi S."/>
            <person name="Funari R."/>
            <person name="Cardaioli E."/>
            <person name="Iannotti N."/>
            <person name="Marturano G."/>
            <person name="Paoli F."/>
            <person name="Bruttini M."/>
            <person name="Carapelli A."/>
            <person name="Frati F."/>
            <person name="Nardi F."/>
        </authorList>
    </citation>
    <scope>NUCLEOTIDE SEQUENCE [LARGE SCALE GENOMIC DNA]</scope>
    <source>
        <strain evidence="2">DMR45628</strain>
    </source>
</reference>
<sequence length="112" mass="13204">MDRWPLQAKIFVVEKFANVRSITAVQRAFRLEFGDRGRGDAPSRLTIRKWIRKWQEEGSVRNKKGTGRRLVRHAENIERVRNAFQQSPKRSAKRHSLTLNIRKEVFVDSQTC</sequence>
<gene>
    <name evidence="2" type="ORF">QE152_g35179</name>
</gene>
<protein>
    <submittedName>
        <fullName evidence="2">Helix-turn-helix domain (DUF4817)</fullName>
    </submittedName>
</protein>
<dbReference type="AlphaFoldDB" id="A0AAW1IGP8"/>
<dbReference type="Proteomes" id="UP001458880">
    <property type="component" value="Unassembled WGS sequence"/>
</dbReference>
<keyword evidence="3" id="KW-1185">Reference proteome</keyword>
<evidence type="ECO:0000259" key="1">
    <source>
        <dbReference type="Pfam" id="PF16087"/>
    </source>
</evidence>
<dbReference type="EMBL" id="JASPKY010000584">
    <property type="protein sequence ID" value="KAK9688620.1"/>
    <property type="molecule type" value="Genomic_DNA"/>
</dbReference>
<organism evidence="2 3">
    <name type="scientific">Popillia japonica</name>
    <name type="common">Japanese beetle</name>
    <dbReference type="NCBI Taxonomy" id="7064"/>
    <lineage>
        <taxon>Eukaryota</taxon>
        <taxon>Metazoa</taxon>
        <taxon>Ecdysozoa</taxon>
        <taxon>Arthropoda</taxon>
        <taxon>Hexapoda</taxon>
        <taxon>Insecta</taxon>
        <taxon>Pterygota</taxon>
        <taxon>Neoptera</taxon>
        <taxon>Endopterygota</taxon>
        <taxon>Coleoptera</taxon>
        <taxon>Polyphaga</taxon>
        <taxon>Scarabaeiformia</taxon>
        <taxon>Scarabaeidae</taxon>
        <taxon>Rutelinae</taxon>
        <taxon>Popillia</taxon>
    </lineage>
</organism>